<evidence type="ECO:0000313" key="3">
    <source>
        <dbReference type="Proteomes" id="UP001153365"/>
    </source>
</evidence>
<evidence type="ECO:0000313" key="2">
    <source>
        <dbReference type="EMBL" id="CAH7673877.1"/>
    </source>
</evidence>
<name>A0AAV0AYL6_PHAPC</name>
<sequence length="393" mass="45351">MRRRLFSFKNILYLAALSQASFFDMKKSLLAVTDCEPSFSQSGEKMILPWDFQAESSAINLFPQRTDFYITPVNQQQFRKKMIRKYVFNDLAANDLGSRLDLRLDISQSDIVQVDNQLPEGKRLRPTSLTLEHGLKRPDFGSSASSKELKLEKNYINSRTYNFFKDYEKITSAPSDKKLKTEKWIPDQTPKDHNIDESLWENSKSVSKAYESASESKLFDKPQDKSINVGNEKQPIDSEILEKESKTVIASIERFSTNDIFHAIKDQQINNGASSSKKIPSENSSTLSLPKPFKESYSEAMTLARSLFHDQHQIPKWLESIKFRLKVLPRDYGRDMSPYTLVTLEMGFQMGTTRQSLFEAWEEIIGKENLDKTTLDYQTKISSSNPFMEERVF</sequence>
<feature type="signal peptide" evidence="1">
    <location>
        <begin position="1"/>
        <end position="20"/>
    </location>
</feature>
<dbReference type="AlphaFoldDB" id="A0AAV0AYL6"/>
<proteinExistence type="predicted"/>
<organism evidence="2 3">
    <name type="scientific">Phakopsora pachyrhizi</name>
    <name type="common">Asian soybean rust disease fungus</name>
    <dbReference type="NCBI Taxonomy" id="170000"/>
    <lineage>
        <taxon>Eukaryota</taxon>
        <taxon>Fungi</taxon>
        <taxon>Dikarya</taxon>
        <taxon>Basidiomycota</taxon>
        <taxon>Pucciniomycotina</taxon>
        <taxon>Pucciniomycetes</taxon>
        <taxon>Pucciniales</taxon>
        <taxon>Phakopsoraceae</taxon>
        <taxon>Phakopsora</taxon>
    </lineage>
</organism>
<protein>
    <submittedName>
        <fullName evidence="2">Uncharacterized protein</fullName>
    </submittedName>
</protein>
<feature type="chain" id="PRO_5043639528" evidence="1">
    <location>
        <begin position="21"/>
        <end position="393"/>
    </location>
</feature>
<dbReference type="EMBL" id="CALTRL010001845">
    <property type="protein sequence ID" value="CAH7673877.1"/>
    <property type="molecule type" value="Genomic_DNA"/>
</dbReference>
<keyword evidence="1" id="KW-0732">Signal</keyword>
<evidence type="ECO:0000256" key="1">
    <source>
        <dbReference type="SAM" id="SignalP"/>
    </source>
</evidence>
<comment type="caution">
    <text evidence="2">The sequence shown here is derived from an EMBL/GenBank/DDBJ whole genome shotgun (WGS) entry which is preliminary data.</text>
</comment>
<gene>
    <name evidence="2" type="ORF">PPACK8108_LOCUS8778</name>
</gene>
<accession>A0AAV0AYL6</accession>
<reference evidence="2" key="1">
    <citation type="submission" date="2022-06" db="EMBL/GenBank/DDBJ databases">
        <authorList>
            <consortium name="SYNGENTA / RWTH Aachen University"/>
        </authorList>
    </citation>
    <scope>NUCLEOTIDE SEQUENCE</scope>
</reference>
<keyword evidence="3" id="KW-1185">Reference proteome</keyword>
<dbReference type="Proteomes" id="UP001153365">
    <property type="component" value="Unassembled WGS sequence"/>
</dbReference>